<evidence type="ECO:0000256" key="1">
    <source>
        <dbReference type="SAM" id="Phobius"/>
    </source>
</evidence>
<reference evidence="3" key="1">
    <citation type="submission" date="2016-11" db="UniProtKB">
        <authorList>
            <consortium name="WormBaseParasite"/>
        </authorList>
    </citation>
    <scope>IDENTIFICATION</scope>
</reference>
<accession>A0A1I8J8U2</accession>
<protein>
    <submittedName>
        <fullName evidence="3">Ig-like domain-containing protein</fullName>
    </submittedName>
</protein>
<keyword evidence="1" id="KW-1133">Transmembrane helix</keyword>
<keyword evidence="2" id="KW-1185">Reference proteome</keyword>
<keyword evidence="1" id="KW-0472">Membrane</keyword>
<keyword evidence="1" id="KW-0812">Transmembrane</keyword>
<dbReference type="AlphaFoldDB" id="A0A1I8J8U2"/>
<feature type="transmembrane region" description="Helical" evidence="1">
    <location>
        <begin position="365"/>
        <end position="388"/>
    </location>
</feature>
<name>A0A1I8J8U2_9PLAT</name>
<sequence length="926" mass="102208">GQWLAAAPVGSPVSAVGASSLPLELQLEDPCDASWETYGSSDRWRQLNVQVPVSFILLKNSSGDLQWSALNLTGRPACLQLLDVDTQICASLDNIGKSSVGDPICFSTLLRSRDTCAGSELAASTSEQAEVLTAAAIERKITLNSENLPVFSVKSTFTFTVSKWMKANYINCKESFATIGSVTSVVKRHSITAISEPCVTRIELEQAEFWREHEVRTVRVRSDSCSFWPVSHSCWLIDSAVPFSQLLKKVQSTDFSSEHQLRVSRWMARSRWLVRCQVNQSGVEYPDVETSANQLPAVISGELAKIPLALLRSSIFVRIQCSGRQTFRGTAVYNISSSATFPFTLKPEASNESDPNAPKRTQVVFIFRVVTLAIGVLMVGAIVVYLWFRNVPNSTGSFCQPTPRAGRCAGQAQVNGQKELTAAWVVAQAQVQQTSPADLMLESQRALQLRNPSQDDTYYEDPDEYWEITIRLEDPCRASWETYGSSDRWRQINVQVLVSFILLKNSSGDLQWSALNLTGRPACLQLLDVDTPMCTSLDNIGKSSVGDPICFSVRDCGLKTTSSRLNCSIRNRNGKQFRVNHSEISPPDVLVSGRTASVSFITTDSSPEPRHVCWIGASSSNAPSSQAEVLTAAVIERNITWNSENLPVFSVKSTFTFTVSKWMKANYINCKESFATTGSVTSVAKRHSIAAISEPCVTRIEFEQAEFWREHEVRTVRVRSDSCSFWPVSHSCWLIDSAVPFSQLLKKVQSADFSSEHQLWVSRWMARSRWLVRCQVNQSGVEYPDVETSANQLPAVFLFILVVTGVCLYVTAKQATSGYSNGESQLADLAGSIPQADCSDGQSEQQTSSKPAIEFAKVLQIIDQVTDQYDASSGSDSEDSNSDSLMFTTASGHYDLDGCTFVKYKEYYKDSSSKPIPIPESATSIN</sequence>
<dbReference type="WBParaSite" id="maker-uti_cns_0046260-snap-gene-0.10-mRNA-1">
    <property type="protein sequence ID" value="maker-uti_cns_0046260-snap-gene-0.10-mRNA-1"/>
    <property type="gene ID" value="maker-uti_cns_0046260-snap-gene-0.10"/>
</dbReference>
<proteinExistence type="predicted"/>
<evidence type="ECO:0000313" key="2">
    <source>
        <dbReference type="Proteomes" id="UP000095280"/>
    </source>
</evidence>
<evidence type="ECO:0000313" key="3">
    <source>
        <dbReference type="WBParaSite" id="maker-uti_cns_0046260-snap-gene-0.10-mRNA-1"/>
    </source>
</evidence>
<dbReference type="Proteomes" id="UP000095280">
    <property type="component" value="Unplaced"/>
</dbReference>
<organism evidence="2 3">
    <name type="scientific">Macrostomum lignano</name>
    <dbReference type="NCBI Taxonomy" id="282301"/>
    <lineage>
        <taxon>Eukaryota</taxon>
        <taxon>Metazoa</taxon>
        <taxon>Spiralia</taxon>
        <taxon>Lophotrochozoa</taxon>
        <taxon>Platyhelminthes</taxon>
        <taxon>Rhabditophora</taxon>
        <taxon>Macrostomorpha</taxon>
        <taxon>Macrostomida</taxon>
        <taxon>Macrostomidae</taxon>
        <taxon>Macrostomum</taxon>
    </lineage>
</organism>